<evidence type="ECO:0000313" key="1">
    <source>
        <dbReference type="EMBL" id="CAG8438809.1"/>
    </source>
</evidence>
<keyword evidence="2" id="KW-1185">Reference proteome</keyword>
<protein>
    <submittedName>
        <fullName evidence="1">7488_t:CDS:1</fullName>
    </submittedName>
</protein>
<proteinExistence type="predicted"/>
<evidence type="ECO:0000313" key="2">
    <source>
        <dbReference type="Proteomes" id="UP000789860"/>
    </source>
</evidence>
<accession>A0ACA9JVS4</accession>
<dbReference type="Proteomes" id="UP000789860">
    <property type="component" value="Unassembled WGS sequence"/>
</dbReference>
<feature type="non-terminal residue" evidence="1">
    <location>
        <position position="271"/>
    </location>
</feature>
<dbReference type="EMBL" id="CAJVPM010000227">
    <property type="protein sequence ID" value="CAG8438809.1"/>
    <property type="molecule type" value="Genomic_DNA"/>
</dbReference>
<organism evidence="1 2">
    <name type="scientific">Scutellospora calospora</name>
    <dbReference type="NCBI Taxonomy" id="85575"/>
    <lineage>
        <taxon>Eukaryota</taxon>
        <taxon>Fungi</taxon>
        <taxon>Fungi incertae sedis</taxon>
        <taxon>Mucoromycota</taxon>
        <taxon>Glomeromycotina</taxon>
        <taxon>Glomeromycetes</taxon>
        <taxon>Diversisporales</taxon>
        <taxon>Gigasporaceae</taxon>
        <taxon>Scutellospora</taxon>
    </lineage>
</organism>
<name>A0ACA9JVS4_9GLOM</name>
<comment type="caution">
    <text evidence="1">The sequence shown here is derived from an EMBL/GenBank/DDBJ whole genome shotgun (WGS) entry which is preliminary data.</text>
</comment>
<gene>
    <name evidence="1" type="ORF">SCALOS_LOCUS472</name>
</gene>
<reference evidence="1" key="1">
    <citation type="submission" date="2021-06" db="EMBL/GenBank/DDBJ databases">
        <authorList>
            <person name="Kallberg Y."/>
            <person name="Tangrot J."/>
            <person name="Rosling A."/>
        </authorList>
    </citation>
    <scope>NUCLEOTIDE SEQUENCE</scope>
    <source>
        <strain evidence="1">AU212A</strain>
    </source>
</reference>
<sequence>MDDLIQSYLTIFCLGVGSMISLRNLGISIKYYFSRHYGKISDMFRIICNYTILWQFVLLFGYYAAPSQITLRGCQALGYIYLIGRTIFRISFAAYLLWRLRKIEKKQKDSIIGSGLLIIMTSFSILLFIFIIPQIFQETDSGTITIYYCDYEENEPTEILTWCSIIMDFTVYTYVTIRLIQILRHNSNQVESTTTSDNELSESYRVKMINWSLILSSLSFLMIWFEFLNDQSNGVTGGSILLFVLKTLLYTALSFIITIDDVRPPINEINE</sequence>